<evidence type="ECO:0000256" key="8">
    <source>
        <dbReference type="ARBA" id="ARBA00023136"/>
    </source>
</evidence>
<dbReference type="OrthoDB" id="66620at2759"/>
<reference evidence="12" key="1">
    <citation type="submission" date="2016-04" db="EMBL/GenBank/DDBJ databases">
        <title>Cephalotus genome sequencing.</title>
        <authorList>
            <person name="Fukushima K."/>
            <person name="Hasebe M."/>
            <person name="Fang X."/>
        </authorList>
    </citation>
    <scope>NUCLEOTIDE SEQUENCE [LARGE SCALE GENOMIC DNA]</scope>
    <source>
        <strain evidence="12">cv. St1</strain>
    </source>
</reference>
<evidence type="ECO:0000256" key="5">
    <source>
        <dbReference type="ARBA" id="ARBA00022741"/>
    </source>
</evidence>
<feature type="transmembrane region" description="Helical" evidence="9">
    <location>
        <begin position="417"/>
        <end position="435"/>
    </location>
</feature>
<dbReference type="Pfam" id="PF19055">
    <property type="entry name" value="ABC2_membrane_7"/>
    <property type="match status" value="1"/>
</dbReference>
<dbReference type="InterPro" id="IPR017871">
    <property type="entry name" value="ABC_transporter-like_CS"/>
</dbReference>
<dbReference type="Gene3D" id="3.40.50.300">
    <property type="entry name" value="P-loop containing nucleotide triphosphate hydrolases"/>
    <property type="match status" value="1"/>
</dbReference>
<evidence type="ECO:0000256" key="7">
    <source>
        <dbReference type="ARBA" id="ARBA00022989"/>
    </source>
</evidence>
<evidence type="ECO:0000256" key="4">
    <source>
        <dbReference type="ARBA" id="ARBA00022692"/>
    </source>
</evidence>
<dbReference type="InterPro" id="IPR052215">
    <property type="entry name" value="Plant_ABCG"/>
</dbReference>
<accession>A0A1Q3C368</accession>
<keyword evidence="5" id="KW-0547">Nucleotide-binding</keyword>
<feature type="transmembrane region" description="Helical" evidence="9">
    <location>
        <begin position="456"/>
        <end position="482"/>
    </location>
</feature>
<dbReference type="Pfam" id="PF01061">
    <property type="entry name" value="ABC2_membrane"/>
    <property type="match status" value="1"/>
</dbReference>
<dbReference type="GO" id="GO:0005524">
    <property type="term" value="F:ATP binding"/>
    <property type="evidence" value="ECO:0007669"/>
    <property type="project" value="UniProtKB-KW"/>
</dbReference>
<evidence type="ECO:0000256" key="1">
    <source>
        <dbReference type="ARBA" id="ARBA00004141"/>
    </source>
</evidence>
<comment type="caution">
    <text evidence="11">The sequence shown here is derived from an EMBL/GenBank/DDBJ whole genome shotgun (WGS) entry which is preliminary data.</text>
</comment>
<dbReference type="PANTHER" id="PTHR48042:SF8">
    <property type="entry name" value="ABC-2 TYPE TRANSPORTER TRANSMEMBRANE DOMAIN-CONTAINING PROTEIN"/>
    <property type="match status" value="1"/>
</dbReference>
<evidence type="ECO:0000256" key="3">
    <source>
        <dbReference type="ARBA" id="ARBA00022448"/>
    </source>
</evidence>
<dbReference type="PROSITE" id="PS00211">
    <property type="entry name" value="ABC_TRANSPORTER_1"/>
    <property type="match status" value="1"/>
</dbReference>
<dbReference type="EMBL" id="BDDD01001259">
    <property type="protein sequence ID" value="GAV74687.1"/>
    <property type="molecule type" value="Genomic_DNA"/>
</dbReference>
<dbReference type="InParanoid" id="A0A1Q3C368"/>
<dbReference type="Proteomes" id="UP000187406">
    <property type="component" value="Unassembled WGS sequence"/>
</dbReference>
<evidence type="ECO:0000259" key="10">
    <source>
        <dbReference type="PROSITE" id="PS50893"/>
    </source>
</evidence>
<feature type="domain" description="ABC transporter" evidence="10">
    <location>
        <begin position="25"/>
        <end position="270"/>
    </location>
</feature>
<gene>
    <name evidence="11" type="ORF">CFOL_v3_18167</name>
</gene>
<dbReference type="STRING" id="3775.A0A1Q3C368"/>
<dbReference type="InterPro" id="IPR003593">
    <property type="entry name" value="AAA+_ATPase"/>
</dbReference>
<proteinExistence type="inferred from homology"/>
<feature type="transmembrane region" description="Helical" evidence="9">
    <location>
        <begin position="381"/>
        <end position="402"/>
    </location>
</feature>
<feature type="transmembrane region" description="Helical" evidence="9">
    <location>
        <begin position="607"/>
        <end position="628"/>
    </location>
</feature>
<comment type="similarity">
    <text evidence="2">Belongs to the ABC transporter superfamily. ABCG family. Eye pigment precursor importer (TC 3.A.1.204) subfamily.</text>
</comment>
<keyword evidence="3" id="KW-0813">Transport</keyword>
<keyword evidence="6" id="KW-0067">ATP-binding</keyword>
<dbReference type="InterPro" id="IPR027417">
    <property type="entry name" value="P-loop_NTPase"/>
</dbReference>
<keyword evidence="4 9" id="KW-0812">Transmembrane</keyword>
<keyword evidence="8 9" id="KW-0472">Membrane</keyword>
<dbReference type="AlphaFoldDB" id="A0A1Q3C368"/>
<dbReference type="InterPro" id="IPR043926">
    <property type="entry name" value="ABCG_dom"/>
</dbReference>
<sequence>MEPESVSVRNDGVESGKRDDKGVYLVWEDLSVVVAPNSGNCAPKKLLSGLSGYAEPGRMMAIMGLSGSGKSTLLDALAGRLSPNVEMTGKVLINGRKRSTNIKEISYVTQEDSFLGIFTVRETLTYSAHLRLPTKMTKEETKNLVEDTIVEMGLQGCADTKIGTWKLRGISSGEKKRLSISIEILTNPLVLFLDEPTTGLDSASAFFVIQALRNIALNGRVVVCSIHQPSSDVFDLFDDLLLLSNGETVYFGEAKMAIEFFADVGFPCPTRRSPSDHFIRCISLDFDSINAALMRYQNSCGIIVSSDSLMNMKAAEIREVLIKKYKGTEYSMKTRSRIREISLTEELVHEFHEGSDASWWKQLCTLTHRSFLNMSRDIGYYWLRIICYILIAIVIGILYYGIGSNNQGIMVRAKCVGFIYSFMICLSAGGLPFFIEELKVFYRERSGGQYGEAVFILSNLLSSLPYLVLTAIVAGTIIYYMVEFHPGFSYYCFFCINLFCCIALIENFMMIIASLVPNVLMGFGVGIGLIMLLLMASEVFRPLPDLPKIFWRYPMSYVSFARWAIQGQYKNEMIGLEFDALVPGLPKLKGEQILQTMFGVPLDHSKWWDLTALICLLMCHRVLLLVVLKYKQKGSLVLCHFFNKRTSRTETVISSKRQHPQHQGVGSISIAKSEFGVVAF</sequence>
<keyword evidence="12" id="KW-1185">Reference proteome</keyword>
<evidence type="ECO:0000313" key="12">
    <source>
        <dbReference type="Proteomes" id="UP000187406"/>
    </source>
</evidence>
<evidence type="ECO:0000256" key="6">
    <source>
        <dbReference type="ARBA" id="ARBA00022840"/>
    </source>
</evidence>
<keyword evidence="7 9" id="KW-1133">Transmembrane helix</keyword>
<dbReference type="Pfam" id="PF00005">
    <property type="entry name" value="ABC_tran"/>
    <property type="match status" value="1"/>
</dbReference>
<evidence type="ECO:0000256" key="2">
    <source>
        <dbReference type="ARBA" id="ARBA00005814"/>
    </source>
</evidence>
<dbReference type="PROSITE" id="PS50893">
    <property type="entry name" value="ABC_TRANSPORTER_2"/>
    <property type="match status" value="1"/>
</dbReference>
<evidence type="ECO:0000313" key="11">
    <source>
        <dbReference type="EMBL" id="GAV74687.1"/>
    </source>
</evidence>
<name>A0A1Q3C368_CEPFO</name>
<feature type="transmembrane region" description="Helical" evidence="9">
    <location>
        <begin position="515"/>
        <end position="536"/>
    </location>
</feature>
<evidence type="ECO:0000256" key="9">
    <source>
        <dbReference type="SAM" id="Phobius"/>
    </source>
</evidence>
<comment type="subcellular location">
    <subcellularLocation>
        <location evidence="1">Membrane</location>
        <topology evidence="1">Multi-pass membrane protein</topology>
    </subcellularLocation>
</comment>
<dbReference type="GO" id="GO:0140359">
    <property type="term" value="F:ABC-type transporter activity"/>
    <property type="evidence" value="ECO:0007669"/>
    <property type="project" value="InterPro"/>
</dbReference>
<feature type="transmembrane region" description="Helical" evidence="9">
    <location>
        <begin position="488"/>
        <end position="508"/>
    </location>
</feature>
<protein>
    <submittedName>
        <fullName evidence="11">ABC_tran domain-containing protein/ABC2_membrane domain-containing protein</fullName>
    </submittedName>
</protein>
<organism evidence="11 12">
    <name type="scientific">Cephalotus follicularis</name>
    <name type="common">Albany pitcher plant</name>
    <dbReference type="NCBI Taxonomy" id="3775"/>
    <lineage>
        <taxon>Eukaryota</taxon>
        <taxon>Viridiplantae</taxon>
        <taxon>Streptophyta</taxon>
        <taxon>Embryophyta</taxon>
        <taxon>Tracheophyta</taxon>
        <taxon>Spermatophyta</taxon>
        <taxon>Magnoliopsida</taxon>
        <taxon>eudicotyledons</taxon>
        <taxon>Gunneridae</taxon>
        <taxon>Pentapetalae</taxon>
        <taxon>rosids</taxon>
        <taxon>fabids</taxon>
        <taxon>Oxalidales</taxon>
        <taxon>Cephalotaceae</taxon>
        <taxon>Cephalotus</taxon>
    </lineage>
</organism>
<dbReference type="SMART" id="SM00382">
    <property type="entry name" value="AAA"/>
    <property type="match status" value="1"/>
</dbReference>
<dbReference type="InterPro" id="IPR003439">
    <property type="entry name" value="ABC_transporter-like_ATP-bd"/>
</dbReference>
<dbReference type="GO" id="GO:0016020">
    <property type="term" value="C:membrane"/>
    <property type="evidence" value="ECO:0007669"/>
    <property type="project" value="UniProtKB-SubCell"/>
</dbReference>
<dbReference type="GO" id="GO:0016887">
    <property type="term" value="F:ATP hydrolysis activity"/>
    <property type="evidence" value="ECO:0007669"/>
    <property type="project" value="InterPro"/>
</dbReference>
<dbReference type="PANTHER" id="PTHR48042">
    <property type="entry name" value="ABC TRANSPORTER G FAMILY MEMBER 11"/>
    <property type="match status" value="1"/>
</dbReference>
<dbReference type="InterPro" id="IPR013525">
    <property type="entry name" value="ABC2_TM"/>
</dbReference>
<dbReference type="SUPFAM" id="SSF52540">
    <property type="entry name" value="P-loop containing nucleoside triphosphate hydrolases"/>
    <property type="match status" value="1"/>
</dbReference>